<reference evidence="4 5" key="2">
    <citation type="submission" date="2018-03" db="EMBL/GenBank/DDBJ databases">
        <authorList>
            <person name="Keele B.F."/>
        </authorList>
    </citation>
    <scope>NUCLEOTIDE SEQUENCE [LARGE SCALE GENOMIC DNA]</scope>
    <source>
        <strain evidence="4 5">D13</strain>
    </source>
</reference>
<organism evidence="4 5">
    <name type="scientific">Ahniella affigens</name>
    <dbReference type="NCBI Taxonomy" id="2021234"/>
    <lineage>
        <taxon>Bacteria</taxon>
        <taxon>Pseudomonadati</taxon>
        <taxon>Pseudomonadota</taxon>
        <taxon>Gammaproteobacteria</taxon>
        <taxon>Lysobacterales</taxon>
        <taxon>Rhodanobacteraceae</taxon>
        <taxon>Ahniella</taxon>
    </lineage>
</organism>
<feature type="signal peptide" evidence="3">
    <location>
        <begin position="1"/>
        <end position="32"/>
    </location>
</feature>
<feature type="transmembrane region" description="Helical" evidence="2">
    <location>
        <begin position="219"/>
        <end position="239"/>
    </location>
</feature>
<keyword evidence="5" id="KW-1185">Reference proteome</keyword>
<dbReference type="AlphaFoldDB" id="A0A2P1PR43"/>
<keyword evidence="2" id="KW-0472">Membrane</keyword>
<accession>A0A2P1PR43</accession>
<evidence type="ECO:0000313" key="5">
    <source>
        <dbReference type="Proteomes" id="UP000241074"/>
    </source>
</evidence>
<name>A0A2P1PR43_9GAMM</name>
<dbReference type="SUPFAM" id="SSF48452">
    <property type="entry name" value="TPR-like"/>
    <property type="match status" value="1"/>
</dbReference>
<dbReference type="InterPro" id="IPR019734">
    <property type="entry name" value="TPR_rpt"/>
</dbReference>
<keyword evidence="1" id="KW-0802">TPR repeat</keyword>
<dbReference type="RefSeq" id="WP_106891202.1">
    <property type="nucleotide sequence ID" value="NZ_CP027860.1"/>
</dbReference>
<keyword evidence="2" id="KW-1133">Transmembrane helix</keyword>
<feature type="repeat" description="TPR" evidence="1">
    <location>
        <begin position="107"/>
        <end position="140"/>
    </location>
</feature>
<dbReference type="EMBL" id="CP027860">
    <property type="protein sequence ID" value="AVP97278.1"/>
    <property type="molecule type" value="Genomic_DNA"/>
</dbReference>
<feature type="transmembrane region" description="Helical" evidence="2">
    <location>
        <begin position="192"/>
        <end position="213"/>
    </location>
</feature>
<evidence type="ECO:0000313" key="4">
    <source>
        <dbReference type="EMBL" id="AVP97278.1"/>
    </source>
</evidence>
<keyword evidence="2" id="KW-0812">Transmembrane</keyword>
<feature type="transmembrane region" description="Helical" evidence="2">
    <location>
        <begin position="337"/>
        <end position="360"/>
    </location>
</feature>
<dbReference type="Proteomes" id="UP000241074">
    <property type="component" value="Chromosome"/>
</dbReference>
<feature type="transmembrane region" description="Helical" evidence="2">
    <location>
        <begin position="272"/>
        <end position="291"/>
    </location>
</feature>
<feature type="transmembrane region" description="Helical" evidence="2">
    <location>
        <begin position="246"/>
        <end position="266"/>
    </location>
</feature>
<sequence>MQTSTSSINWYHLGARLLWCLAALSIGHPATAADRGSDITTLQLKLAEQGTDAMLAEYRGQHGHQESASQCADDATRSWARELIASGQTDVAVRLLETRAAMHPDLPDAWRQLGRAARASPNPTLAISAYQELLRRSPHDKEARYALYHLNGRWPGPFSTIVMFHVVAGTLGILAGFVAMAMRKGPGAHGRFGTIFVFAMATMSLSASVRAAQDLPDQWMNFWMGLVAMYWVLSSWHAIRQRPGPINVRPILALAGLGIVACMGLLDVVRRGGVFAIPALIFSLFVLLALIGDYRLIRSTQLPTHVRLRRHLWRMGAAMFIATASLFLGQMQVFSPAIQASGLLFAPVLLVLLMFVYWFVRYRPTRRPLSSSKLQDQS</sequence>
<dbReference type="OrthoDB" id="5984490at2"/>
<evidence type="ECO:0000256" key="3">
    <source>
        <dbReference type="SAM" id="SignalP"/>
    </source>
</evidence>
<dbReference type="Gene3D" id="1.25.40.10">
    <property type="entry name" value="Tetratricopeptide repeat domain"/>
    <property type="match status" value="1"/>
</dbReference>
<feature type="transmembrane region" description="Helical" evidence="2">
    <location>
        <begin position="158"/>
        <end position="180"/>
    </location>
</feature>
<dbReference type="PROSITE" id="PS50005">
    <property type="entry name" value="TPR"/>
    <property type="match status" value="1"/>
</dbReference>
<feature type="chain" id="PRO_5015174363" evidence="3">
    <location>
        <begin position="33"/>
        <end position="378"/>
    </location>
</feature>
<protein>
    <submittedName>
        <fullName evidence="4">Uncharacterized protein</fullName>
    </submittedName>
</protein>
<reference evidence="4 5" key="1">
    <citation type="submission" date="2018-03" db="EMBL/GenBank/DDBJ databases">
        <title>Ahniella affigens gen. nov., sp. nov., a gammaproteobacterium isolated from sandy soil near a stream.</title>
        <authorList>
            <person name="Ko Y."/>
            <person name="Kim J.-H."/>
        </authorList>
    </citation>
    <scope>NUCLEOTIDE SEQUENCE [LARGE SCALE GENOMIC DNA]</scope>
    <source>
        <strain evidence="4 5">D13</strain>
    </source>
</reference>
<evidence type="ECO:0000256" key="1">
    <source>
        <dbReference type="PROSITE-ProRule" id="PRU00339"/>
    </source>
</evidence>
<evidence type="ECO:0000256" key="2">
    <source>
        <dbReference type="SAM" id="Phobius"/>
    </source>
</evidence>
<proteinExistence type="predicted"/>
<dbReference type="InterPro" id="IPR011990">
    <property type="entry name" value="TPR-like_helical_dom_sf"/>
</dbReference>
<dbReference type="Pfam" id="PF13432">
    <property type="entry name" value="TPR_16"/>
    <property type="match status" value="1"/>
</dbReference>
<feature type="transmembrane region" description="Helical" evidence="2">
    <location>
        <begin position="312"/>
        <end position="331"/>
    </location>
</feature>
<dbReference type="KEGG" id="xba:C7S18_08765"/>
<keyword evidence="3" id="KW-0732">Signal</keyword>
<gene>
    <name evidence="4" type="ORF">C7S18_08765</name>
</gene>